<evidence type="ECO:0000313" key="3">
    <source>
        <dbReference type="Proteomes" id="UP001598114"/>
    </source>
</evidence>
<accession>A0ABW6CYY1</accession>
<keyword evidence="1" id="KW-0812">Transmembrane</keyword>
<keyword evidence="1" id="KW-1133">Transmembrane helix</keyword>
<comment type="caution">
    <text evidence="2">The sequence shown here is derived from an EMBL/GenBank/DDBJ whole genome shotgun (WGS) entry which is preliminary data.</text>
</comment>
<evidence type="ECO:0008006" key="4">
    <source>
        <dbReference type="Google" id="ProtNLM"/>
    </source>
</evidence>
<protein>
    <recommendedName>
        <fullName evidence="4">Anti-sigma factor</fullName>
    </recommendedName>
</protein>
<reference evidence="2 3" key="1">
    <citation type="submission" date="2024-03" db="EMBL/GenBank/DDBJ databases">
        <title>Aquirufa genome sequencing.</title>
        <authorList>
            <person name="Pitt A."/>
            <person name="Hahn M.W."/>
        </authorList>
    </citation>
    <scope>NUCLEOTIDE SEQUENCE [LARGE SCALE GENOMIC DNA]</scope>
    <source>
        <strain evidence="2 3">PLAD-142S6K</strain>
    </source>
</reference>
<name>A0ABW6CYY1_9BACT</name>
<gene>
    <name evidence="2" type="ORF">SKC38_08005</name>
</gene>
<proteinExistence type="predicted"/>
<feature type="transmembrane region" description="Helical" evidence="1">
    <location>
        <begin position="47"/>
        <end position="70"/>
    </location>
</feature>
<dbReference type="Proteomes" id="UP001598114">
    <property type="component" value="Unassembled WGS sequence"/>
</dbReference>
<keyword evidence="3" id="KW-1185">Reference proteome</keyword>
<sequence>MKKPNNTSWEALEKAWQKQIQAHESEVPANMWERMEKQLDEKRVRPLWLRMNTWVWSAAAVLAILIGINWESSIDPAKTAPTVTQVENQQPDQAASGELPVLASHEAAPEVIIKEQKQKEPEQVYTPSIEPGIILNDQQPDLAKVDSKPEAIEEIWVRVDIDPIESPKPLSVAQLDATPTKKRKGLLGRLIKQVKQVVAGEELDWQQLKEGNRPLEDGIHQVANTYYRTEQTVKQTFQIQ</sequence>
<evidence type="ECO:0000256" key="1">
    <source>
        <dbReference type="SAM" id="Phobius"/>
    </source>
</evidence>
<organism evidence="2 3">
    <name type="scientific">Aquirufa echingensis</name>
    <dbReference type="NCBI Taxonomy" id="3096516"/>
    <lineage>
        <taxon>Bacteria</taxon>
        <taxon>Pseudomonadati</taxon>
        <taxon>Bacteroidota</taxon>
        <taxon>Cytophagia</taxon>
        <taxon>Cytophagales</taxon>
        <taxon>Flectobacillaceae</taxon>
        <taxon>Aquirufa</taxon>
    </lineage>
</organism>
<keyword evidence="1" id="KW-0472">Membrane</keyword>
<dbReference type="EMBL" id="JBBKYA010000004">
    <property type="protein sequence ID" value="MFD3276163.1"/>
    <property type="molecule type" value="Genomic_DNA"/>
</dbReference>
<dbReference type="RefSeq" id="WP_377976616.1">
    <property type="nucleotide sequence ID" value="NZ_JBBKYA010000004.1"/>
</dbReference>
<evidence type="ECO:0000313" key="2">
    <source>
        <dbReference type="EMBL" id="MFD3276163.1"/>
    </source>
</evidence>